<dbReference type="InterPro" id="IPR021109">
    <property type="entry name" value="Peptidase_aspartic_dom_sf"/>
</dbReference>
<gene>
    <name evidence="2" type="ORF">REIFOR_03101</name>
</gene>
<dbReference type="PANTHER" id="PTHR38037:SF2">
    <property type="entry name" value="ATP-DEPENDENT ZINC PROTEASE DOMAIN-CONTAINING PROTEIN-RELATED"/>
    <property type="match status" value="1"/>
</dbReference>
<keyword evidence="3" id="KW-1185">Reference proteome</keyword>
<dbReference type="KEGG" id="rfo:REIFOR_03101"/>
<dbReference type="SUPFAM" id="SSF50630">
    <property type="entry name" value="Acid proteases"/>
    <property type="match status" value="1"/>
</dbReference>
<dbReference type="EMBL" id="CP011797">
    <property type="protein sequence ID" value="ATX78220.1"/>
    <property type="molecule type" value="Genomic_DNA"/>
</dbReference>
<evidence type="ECO:0000313" key="2">
    <source>
        <dbReference type="EMBL" id="ATX78220.1"/>
    </source>
</evidence>
<sequence length="156" mass="17603">MSDQKQLITGWEPAIEGKFLVGSLENCDLPGLGICDLNVRVDTGAKTSALHVDQIRKIKKDGKPWVTFAIHPNIHKVDDCIYCEAPLRDIRKIKSSNGVTDERYVIRTTISLNQQTWEIDISLTDRSDMSYLMLLGREGMGNRLLVDPSKTYLLAR</sequence>
<dbReference type="Gene3D" id="2.40.70.10">
    <property type="entry name" value="Acid Proteases"/>
    <property type="match status" value="1"/>
</dbReference>
<dbReference type="RefSeq" id="WP_100258423.1">
    <property type="nucleotide sequence ID" value="NZ_CP011797.1"/>
</dbReference>
<evidence type="ECO:0000259" key="1">
    <source>
        <dbReference type="Pfam" id="PF05618"/>
    </source>
</evidence>
<dbReference type="PANTHER" id="PTHR38037">
    <property type="entry name" value="ZN_PROTEASE DOMAIN-CONTAINING PROTEIN"/>
    <property type="match status" value="1"/>
</dbReference>
<accession>A0A2K8KU05</accession>
<dbReference type="OrthoDB" id="9782977at2"/>
<proteinExistence type="predicted"/>
<name>A0A2K8KU05_9GAMM</name>
<evidence type="ECO:0000313" key="3">
    <source>
        <dbReference type="Proteomes" id="UP000229757"/>
    </source>
</evidence>
<dbReference type="Pfam" id="PF05618">
    <property type="entry name" value="Zn_protease"/>
    <property type="match status" value="1"/>
</dbReference>
<organism evidence="2 3">
    <name type="scientific">Reinekea forsetii</name>
    <dbReference type="NCBI Taxonomy" id="1336806"/>
    <lineage>
        <taxon>Bacteria</taxon>
        <taxon>Pseudomonadati</taxon>
        <taxon>Pseudomonadota</taxon>
        <taxon>Gammaproteobacteria</taxon>
        <taxon>Oceanospirillales</taxon>
        <taxon>Saccharospirillaceae</taxon>
        <taxon>Reinekea</taxon>
    </lineage>
</organism>
<dbReference type="Proteomes" id="UP000229757">
    <property type="component" value="Chromosome"/>
</dbReference>
<dbReference type="InterPro" id="IPR008503">
    <property type="entry name" value="Asp_endopeptidase"/>
</dbReference>
<feature type="domain" description="Retropepsin-like aspartic endopeptidase" evidence="1">
    <location>
        <begin position="21"/>
        <end position="153"/>
    </location>
</feature>
<protein>
    <submittedName>
        <fullName evidence="2">Ribosomal protein S6 modification protein</fullName>
    </submittedName>
</protein>
<reference evidence="2 3" key="1">
    <citation type="journal article" date="2017" name="Environ. Microbiol.">
        <title>Genomic and physiological analyses of 'Reinekea forsetii' reveal a versatile opportunistic lifestyle during spring algae blooms.</title>
        <authorList>
            <person name="Avci B."/>
            <person name="Hahnke R.L."/>
            <person name="Chafee M."/>
            <person name="Fischer T."/>
            <person name="Gruber-Vodicka H."/>
            <person name="Tegetmeyer H.E."/>
            <person name="Harder J."/>
            <person name="Fuchs B.M."/>
            <person name="Amann R.I."/>
            <person name="Teeling H."/>
        </authorList>
    </citation>
    <scope>NUCLEOTIDE SEQUENCE [LARGE SCALE GENOMIC DNA]</scope>
    <source>
        <strain evidence="2 3">Hel1_31_D35</strain>
    </source>
</reference>
<dbReference type="AlphaFoldDB" id="A0A2K8KU05"/>